<dbReference type="Pfam" id="PF01258">
    <property type="entry name" value="zf-dskA_traR"/>
    <property type="match status" value="1"/>
</dbReference>
<sequence>MSITPQIVAKQRLVAELSELEQQIKAELRSEQHQLGTELLMVLEQHLVSFWPDLTKGRLYWPLQKSMSRLEAVLAALSQLDLNMYGICADCEKNIEPERLLHDPATQRCSRCQSLFK</sequence>
<proteinExistence type="predicted"/>
<feature type="domain" description="Zinc finger DksA/TraR C4-type" evidence="5">
    <location>
        <begin position="85"/>
        <end position="114"/>
    </location>
</feature>
<keyword evidence="2" id="KW-0863">Zinc-finger</keyword>
<evidence type="ECO:0000256" key="3">
    <source>
        <dbReference type="ARBA" id="ARBA00022833"/>
    </source>
</evidence>
<dbReference type="Proteomes" id="UP000321814">
    <property type="component" value="Unassembled WGS sequence"/>
</dbReference>
<evidence type="ECO:0000313" key="7">
    <source>
        <dbReference type="Proteomes" id="UP000321814"/>
    </source>
</evidence>
<protein>
    <recommendedName>
        <fullName evidence="5">Zinc finger DksA/TraR C4-type domain-containing protein</fullName>
    </recommendedName>
</protein>
<comment type="caution">
    <text evidence="6">The sequence shown here is derived from an EMBL/GenBank/DDBJ whole genome shotgun (WGS) entry which is preliminary data.</text>
</comment>
<gene>
    <name evidence="6" type="ORF">FU839_17105</name>
</gene>
<evidence type="ECO:0000256" key="4">
    <source>
        <dbReference type="PROSITE-ProRule" id="PRU00510"/>
    </source>
</evidence>
<evidence type="ECO:0000259" key="5">
    <source>
        <dbReference type="Pfam" id="PF01258"/>
    </source>
</evidence>
<dbReference type="AlphaFoldDB" id="A0A5C8LKW6"/>
<dbReference type="OrthoDB" id="962301at2"/>
<evidence type="ECO:0000256" key="1">
    <source>
        <dbReference type="ARBA" id="ARBA00022723"/>
    </source>
</evidence>
<dbReference type="PROSITE" id="PS51128">
    <property type="entry name" value="ZF_DKSA_2"/>
    <property type="match status" value="1"/>
</dbReference>
<reference evidence="6 7" key="1">
    <citation type="submission" date="2019-08" db="EMBL/GenBank/DDBJ databases">
        <title>Draft genome analysis of Rheinheimera tangshanensis isolated from the roots of fresh rice plants (Oryza sativa).</title>
        <authorList>
            <person name="Yu Q."/>
            <person name="Qi Y."/>
            <person name="Zhang H."/>
            <person name="Pu J."/>
        </authorList>
    </citation>
    <scope>NUCLEOTIDE SEQUENCE [LARGE SCALE GENOMIC DNA]</scope>
    <source>
        <strain evidence="6 7">JA3-B52</strain>
    </source>
</reference>
<evidence type="ECO:0000256" key="2">
    <source>
        <dbReference type="ARBA" id="ARBA00022771"/>
    </source>
</evidence>
<dbReference type="EMBL" id="VRLR01000015">
    <property type="protein sequence ID" value="TXK78001.1"/>
    <property type="molecule type" value="Genomic_DNA"/>
</dbReference>
<evidence type="ECO:0000313" key="6">
    <source>
        <dbReference type="EMBL" id="TXK78001.1"/>
    </source>
</evidence>
<accession>A0A5C8LKW6</accession>
<feature type="zinc finger region" description="dksA C4-type" evidence="4">
    <location>
        <begin position="88"/>
        <end position="112"/>
    </location>
</feature>
<keyword evidence="1" id="KW-0479">Metal-binding</keyword>
<organism evidence="6 7">
    <name type="scientific">Rheinheimera tangshanensis</name>
    <dbReference type="NCBI Taxonomy" id="400153"/>
    <lineage>
        <taxon>Bacteria</taxon>
        <taxon>Pseudomonadati</taxon>
        <taxon>Pseudomonadota</taxon>
        <taxon>Gammaproteobacteria</taxon>
        <taxon>Chromatiales</taxon>
        <taxon>Chromatiaceae</taxon>
        <taxon>Rheinheimera</taxon>
    </lineage>
</organism>
<dbReference type="SUPFAM" id="SSF57716">
    <property type="entry name" value="Glucocorticoid receptor-like (DNA-binding domain)"/>
    <property type="match status" value="1"/>
</dbReference>
<dbReference type="InterPro" id="IPR000962">
    <property type="entry name" value="Znf_DskA_TraR"/>
</dbReference>
<keyword evidence="3" id="KW-0862">Zinc</keyword>
<keyword evidence="7" id="KW-1185">Reference proteome</keyword>
<dbReference type="GO" id="GO:0008270">
    <property type="term" value="F:zinc ion binding"/>
    <property type="evidence" value="ECO:0007669"/>
    <property type="project" value="UniProtKB-KW"/>
</dbReference>
<dbReference type="Gene3D" id="1.20.120.910">
    <property type="entry name" value="DksA, coiled-coil domain"/>
    <property type="match status" value="1"/>
</dbReference>
<name>A0A5C8LKW6_9GAMM</name>
<dbReference type="RefSeq" id="WP_147905338.1">
    <property type="nucleotide sequence ID" value="NZ_BAAAGC010000006.1"/>
</dbReference>